<protein>
    <submittedName>
        <fullName evidence="3">Glutathione S-transferase family protein</fullName>
    </submittedName>
</protein>
<name>A0ABZ2B3J7_9HYPH</name>
<sequence>MYILYGGDFTRAPLVQWVLEEGKIAYEFRKIDILNGKHRSAEFLAINPAGLVPVLITPEGDTLYEVAALMVYLADRHQLTDLAPSSTDPDRGLFLSTVFHIAGDIQSEMKRFHFPHRFSLRREDVAGIQDLAKSLVLSRLDVMNTRLAAKGPYALGPRFSLADFYLCFWIAYLDRETVCLQFPSIARLYELVRSRPGAGTYLEETERMAGAYREMMTTKPGGVIA</sequence>
<dbReference type="SUPFAM" id="SSF47616">
    <property type="entry name" value="GST C-terminal domain-like"/>
    <property type="match status" value="1"/>
</dbReference>
<gene>
    <name evidence="3" type="ORF">RB548_11005</name>
</gene>
<dbReference type="SFLD" id="SFLDS00019">
    <property type="entry name" value="Glutathione_Transferase_(cytos"/>
    <property type="match status" value="1"/>
</dbReference>
<dbReference type="SUPFAM" id="SSF52833">
    <property type="entry name" value="Thioredoxin-like"/>
    <property type="match status" value="1"/>
</dbReference>
<feature type="domain" description="GST C-terminal" evidence="2">
    <location>
        <begin position="87"/>
        <end position="212"/>
    </location>
</feature>
<dbReference type="PROSITE" id="PS50405">
    <property type="entry name" value="GST_CTER"/>
    <property type="match status" value="1"/>
</dbReference>
<dbReference type="RefSeq" id="WP_331371357.1">
    <property type="nucleotide sequence ID" value="NZ_CP133148.1"/>
</dbReference>
<dbReference type="Proteomes" id="UP001432360">
    <property type="component" value="Chromosome"/>
</dbReference>
<dbReference type="Pfam" id="PF14497">
    <property type="entry name" value="GST_C_3"/>
    <property type="match status" value="1"/>
</dbReference>
<dbReference type="PANTHER" id="PTHR44051:SF8">
    <property type="entry name" value="GLUTATHIONE S-TRANSFERASE GSTA"/>
    <property type="match status" value="1"/>
</dbReference>
<evidence type="ECO:0000259" key="2">
    <source>
        <dbReference type="PROSITE" id="PS50405"/>
    </source>
</evidence>
<reference evidence="3" key="1">
    <citation type="submission" date="2023-08" db="EMBL/GenBank/DDBJ databases">
        <title>Complete genome sequence of Sinorhizobium chiapanecum ITTG S70 isolated from Acaciella angustissima nodules in Chiapas-Mexico.</title>
        <authorList>
            <person name="Rincon-Rosales R."/>
            <person name="Rogel M.A."/>
            <person name="Rincon-Medina C.I."/>
            <person name="Guerrero G."/>
            <person name="Manzano-Gomez L.A."/>
            <person name="Lopez-Lopez A."/>
            <person name="Rincon Molina F.A."/>
            <person name="Martinez-Romero E."/>
        </authorList>
    </citation>
    <scope>NUCLEOTIDE SEQUENCE</scope>
    <source>
        <strain evidence="3">ITTG S70</strain>
    </source>
</reference>
<dbReference type="Pfam" id="PF13409">
    <property type="entry name" value="GST_N_2"/>
    <property type="match status" value="1"/>
</dbReference>
<dbReference type="Gene3D" id="1.20.1050.10">
    <property type="match status" value="1"/>
</dbReference>
<dbReference type="InterPro" id="IPR010987">
    <property type="entry name" value="Glutathione-S-Trfase_C-like"/>
</dbReference>
<dbReference type="CDD" id="cd03057">
    <property type="entry name" value="GST_N_Beta"/>
    <property type="match status" value="1"/>
</dbReference>
<dbReference type="EMBL" id="CP133148">
    <property type="protein sequence ID" value="WVT02071.1"/>
    <property type="molecule type" value="Genomic_DNA"/>
</dbReference>
<organism evidence="3 4">
    <name type="scientific">Sinorhizobium chiapasense</name>
    <dbReference type="NCBI Taxonomy" id="501572"/>
    <lineage>
        <taxon>Bacteria</taxon>
        <taxon>Pseudomonadati</taxon>
        <taxon>Pseudomonadota</taxon>
        <taxon>Alphaproteobacteria</taxon>
        <taxon>Hyphomicrobiales</taxon>
        <taxon>Rhizobiaceae</taxon>
        <taxon>Sinorhizobium/Ensifer group</taxon>
        <taxon>Sinorhizobium</taxon>
    </lineage>
</organism>
<dbReference type="InterPro" id="IPR004045">
    <property type="entry name" value="Glutathione_S-Trfase_N"/>
</dbReference>
<proteinExistence type="predicted"/>
<dbReference type="PANTHER" id="PTHR44051">
    <property type="entry name" value="GLUTATHIONE S-TRANSFERASE-RELATED"/>
    <property type="match status" value="1"/>
</dbReference>
<dbReference type="Gene3D" id="3.40.30.10">
    <property type="entry name" value="Glutaredoxin"/>
    <property type="match status" value="1"/>
</dbReference>
<keyword evidence="4" id="KW-1185">Reference proteome</keyword>
<evidence type="ECO:0000313" key="3">
    <source>
        <dbReference type="EMBL" id="WVT02071.1"/>
    </source>
</evidence>
<dbReference type="InterPro" id="IPR036282">
    <property type="entry name" value="Glutathione-S-Trfase_C_sf"/>
</dbReference>
<evidence type="ECO:0000313" key="4">
    <source>
        <dbReference type="Proteomes" id="UP001432360"/>
    </source>
</evidence>
<evidence type="ECO:0000259" key="1">
    <source>
        <dbReference type="PROSITE" id="PS50404"/>
    </source>
</evidence>
<dbReference type="InterPro" id="IPR040079">
    <property type="entry name" value="Glutathione_S-Trfase"/>
</dbReference>
<feature type="domain" description="GST N-terminal" evidence="1">
    <location>
        <begin position="1"/>
        <end position="81"/>
    </location>
</feature>
<dbReference type="SFLD" id="SFLDG00358">
    <property type="entry name" value="Main_(cytGST)"/>
    <property type="match status" value="1"/>
</dbReference>
<accession>A0ABZ2B3J7</accession>
<dbReference type="InterPro" id="IPR036249">
    <property type="entry name" value="Thioredoxin-like_sf"/>
</dbReference>
<dbReference type="InterPro" id="IPR004046">
    <property type="entry name" value="GST_C"/>
</dbReference>
<dbReference type="PROSITE" id="PS50404">
    <property type="entry name" value="GST_NTER"/>
    <property type="match status" value="1"/>
</dbReference>